<accession>A0AAW1LS90</accession>
<feature type="compositionally biased region" description="Acidic residues" evidence="1">
    <location>
        <begin position="361"/>
        <end position="370"/>
    </location>
</feature>
<reference evidence="3 4" key="1">
    <citation type="journal article" date="2024" name="BMC Genomics">
        <title>De novo assembly and annotation of Popillia japonica's genome with initial clues to its potential as an invasive pest.</title>
        <authorList>
            <person name="Cucini C."/>
            <person name="Boschi S."/>
            <person name="Funari R."/>
            <person name="Cardaioli E."/>
            <person name="Iannotti N."/>
            <person name="Marturano G."/>
            <person name="Paoli F."/>
            <person name="Bruttini M."/>
            <person name="Carapelli A."/>
            <person name="Frati F."/>
            <person name="Nardi F."/>
        </authorList>
    </citation>
    <scope>NUCLEOTIDE SEQUENCE [LARGE SCALE GENOMIC DNA]</scope>
    <source>
        <strain evidence="3">DMR45628</strain>
    </source>
</reference>
<sequence>MHALEPGMSAPFQVVRKRPRRFRSHRIVIPLIRDIIREICSCLSGIFVLKLNFVHTTKTSLNPTQVILVNDRSSVEANQRGVQITELPPDTEELASSTGETPRGKSEQPEFTAGTLQKMTADKTLVFGYVHDGYKILTERIIQKMTADKTLVFGYVHDGYKILTERITPALSRLSLLAMAFCVVWHQTLTQLIIYPIFRLLFGTLYPAYASYKAVKTKNVREYVKWMMYWIVFALFTCAETFTDVFLSWFPFYYEIKIILVIWLLSPATKGSSILYRKFVHPMLSSREQEIDDYISKAKEQSYKQVLDLGSKGVNALMQTAIKNLNPASLMTSISDSSLIDKDRCDGVQKSHSAQFLPEESLSEDDDDMDHYENIAPQPKLTSKPPKGKSKGGGGLVNQIRKSYSLSDLSEQRHEREYEGNEETDSLAEPRVVRRRHSPRRHSPRRHTTTSAIYFSELDVRHDMLGNIQTVDEISSGYSSGELAHASHPAKIQAREALVRTGSIGSSKLKPTRVTRSTTAPKKSTEDLEYKLEYPTNTKENIIYLNDKAQLLSNLMDNNGQSQTTKMSDSTSSEEEFRDCLDHDDEKINMEITHSANQEVVLKLVPPNDNLRDQGKTEAETGIERQDLIEKTEAIDKIDIKKDRGGKYNKHTAPLPPCRKNQPDFDLSAIKATLVLKPGVLKSLGSDLASNEIFCHSPKLKRRSLNISPSHSPSSSSVKLSRSPIRSKSKLDASLSRLKMLPKKITFWHKDDVDIPSKSRSSWYDISEDRYNMSKELSKSDDDVSKIQAREKLMTRIKLLMEEKGKEHKQ</sequence>
<feature type="transmembrane region" description="Helical" evidence="2">
    <location>
        <begin position="193"/>
        <end position="215"/>
    </location>
</feature>
<dbReference type="AlphaFoldDB" id="A0AAW1LS90"/>
<feature type="compositionally biased region" description="Polar residues" evidence="1">
    <location>
        <begin position="400"/>
        <end position="409"/>
    </location>
</feature>
<feature type="compositionally biased region" description="Low complexity" evidence="1">
    <location>
        <begin position="705"/>
        <end position="725"/>
    </location>
</feature>
<feature type="region of interest" description="Disordered" evidence="1">
    <location>
        <begin position="350"/>
        <end position="448"/>
    </location>
</feature>
<keyword evidence="2" id="KW-0812">Transmembrane</keyword>
<keyword evidence="2" id="KW-1133">Transmembrane helix</keyword>
<evidence type="ECO:0000313" key="4">
    <source>
        <dbReference type="Proteomes" id="UP001458880"/>
    </source>
</evidence>
<evidence type="ECO:0000313" key="3">
    <source>
        <dbReference type="EMBL" id="KAK9738019.1"/>
    </source>
</evidence>
<dbReference type="Pfam" id="PF03134">
    <property type="entry name" value="TB2_DP1_HVA22"/>
    <property type="match status" value="1"/>
</dbReference>
<dbReference type="InterPro" id="IPR004345">
    <property type="entry name" value="TB2_DP1_HVA22"/>
</dbReference>
<feature type="region of interest" description="Disordered" evidence="1">
    <location>
        <begin position="86"/>
        <end position="110"/>
    </location>
</feature>
<evidence type="ECO:0000256" key="2">
    <source>
        <dbReference type="SAM" id="Phobius"/>
    </source>
</evidence>
<dbReference type="GO" id="GO:0071786">
    <property type="term" value="P:endoplasmic reticulum tubular network organization"/>
    <property type="evidence" value="ECO:0007669"/>
    <property type="project" value="TreeGrafter"/>
</dbReference>
<keyword evidence="2" id="KW-0472">Membrane</keyword>
<dbReference type="PANTHER" id="PTHR12300:SF117">
    <property type="entry name" value="LP05237P-RELATED"/>
    <property type="match status" value="1"/>
</dbReference>
<protein>
    <submittedName>
        <fullName evidence="3">TB2/DP1, HVA22 family</fullName>
    </submittedName>
</protein>
<feature type="transmembrane region" description="Helical" evidence="2">
    <location>
        <begin position="227"/>
        <end position="250"/>
    </location>
</feature>
<feature type="region of interest" description="Disordered" evidence="1">
    <location>
        <begin position="704"/>
        <end position="725"/>
    </location>
</feature>
<keyword evidence="4" id="KW-1185">Reference proteome</keyword>
<dbReference type="GO" id="GO:0071782">
    <property type="term" value="C:endoplasmic reticulum tubular network"/>
    <property type="evidence" value="ECO:0007669"/>
    <property type="project" value="TreeGrafter"/>
</dbReference>
<organism evidence="3 4">
    <name type="scientific">Popillia japonica</name>
    <name type="common">Japanese beetle</name>
    <dbReference type="NCBI Taxonomy" id="7064"/>
    <lineage>
        <taxon>Eukaryota</taxon>
        <taxon>Metazoa</taxon>
        <taxon>Ecdysozoa</taxon>
        <taxon>Arthropoda</taxon>
        <taxon>Hexapoda</taxon>
        <taxon>Insecta</taxon>
        <taxon>Pterygota</taxon>
        <taxon>Neoptera</taxon>
        <taxon>Endopterygota</taxon>
        <taxon>Coleoptera</taxon>
        <taxon>Polyphaga</taxon>
        <taxon>Scarabaeiformia</taxon>
        <taxon>Scarabaeidae</taxon>
        <taxon>Rutelinae</taxon>
        <taxon>Popillia</taxon>
    </lineage>
</organism>
<feature type="compositionally biased region" description="Basic residues" evidence="1">
    <location>
        <begin position="433"/>
        <end position="448"/>
    </location>
</feature>
<dbReference type="GO" id="GO:0005881">
    <property type="term" value="C:cytoplasmic microtubule"/>
    <property type="evidence" value="ECO:0007669"/>
    <property type="project" value="TreeGrafter"/>
</dbReference>
<name>A0AAW1LS90_POPJA</name>
<dbReference type="PANTHER" id="PTHR12300">
    <property type="entry name" value="HVA22-LIKE PROTEINS"/>
    <property type="match status" value="1"/>
</dbReference>
<gene>
    <name evidence="3" type="ORF">QE152_g10241</name>
</gene>
<comment type="caution">
    <text evidence="3">The sequence shown here is derived from an EMBL/GenBank/DDBJ whole genome shotgun (WGS) entry which is preliminary data.</text>
</comment>
<dbReference type="GO" id="GO:0008017">
    <property type="term" value="F:microtubule binding"/>
    <property type="evidence" value="ECO:0007669"/>
    <property type="project" value="TreeGrafter"/>
</dbReference>
<feature type="compositionally biased region" description="Basic and acidic residues" evidence="1">
    <location>
        <begin position="410"/>
        <end position="419"/>
    </location>
</feature>
<evidence type="ECO:0000256" key="1">
    <source>
        <dbReference type="SAM" id="MobiDB-lite"/>
    </source>
</evidence>
<dbReference type="GO" id="GO:0005789">
    <property type="term" value="C:endoplasmic reticulum membrane"/>
    <property type="evidence" value="ECO:0007669"/>
    <property type="project" value="TreeGrafter"/>
</dbReference>
<dbReference type="EMBL" id="JASPKY010000092">
    <property type="protein sequence ID" value="KAK9738019.1"/>
    <property type="molecule type" value="Genomic_DNA"/>
</dbReference>
<proteinExistence type="predicted"/>
<dbReference type="Proteomes" id="UP001458880">
    <property type="component" value="Unassembled WGS sequence"/>
</dbReference>